<dbReference type="InterPro" id="IPR050481">
    <property type="entry name" value="UDP-glycosyltransf_plant"/>
</dbReference>
<dbReference type="InterPro" id="IPR002213">
    <property type="entry name" value="UDP_glucos_trans"/>
</dbReference>
<evidence type="ECO:0000256" key="3">
    <source>
        <dbReference type="ARBA" id="ARBA00022679"/>
    </source>
</evidence>
<organism evidence="4 5">
    <name type="scientific">Salix dunnii</name>
    <dbReference type="NCBI Taxonomy" id="1413687"/>
    <lineage>
        <taxon>Eukaryota</taxon>
        <taxon>Viridiplantae</taxon>
        <taxon>Streptophyta</taxon>
        <taxon>Embryophyta</taxon>
        <taxon>Tracheophyta</taxon>
        <taxon>Spermatophyta</taxon>
        <taxon>Magnoliopsida</taxon>
        <taxon>eudicotyledons</taxon>
        <taxon>Gunneridae</taxon>
        <taxon>Pentapetalae</taxon>
        <taxon>rosids</taxon>
        <taxon>fabids</taxon>
        <taxon>Malpighiales</taxon>
        <taxon>Salicaceae</taxon>
        <taxon>Saliceae</taxon>
        <taxon>Salix</taxon>
    </lineage>
</organism>
<dbReference type="SUPFAM" id="SSF53756">
    <property type="entry name" value="UDP-Glycosyltransferase/glycogen phosphorylase"/>
    <property type="match status" value="2"/>
</dbReference>
<evidence type="ECO:0000313" key="4">
    <source>
        <dbReference type="EMBL" id="KAF9674549.1"/>
    </source>
</evidence>
<sequence>MDAHGELHIAMFPWLAFGHMIPYLELAKQIAQRGHKISFISTPGNIHRLPPIPPNLTPRINLVSLALPPVENLPDNAESTADLPHDKIPYLKIAFDGLQDSLFHFLQSSSPDWIIFDFAPYWLPEIATKLGISGVYFSIFSAWTISFAGPSYAAILNGDDPRTEPRHFTVPPKWVTFPSKVAFRIHEAKRFLDITEVNSSGVTDRFRVGSVLAGCDVIALRSCLELEADFLRLVEDLHCKPIIPVGLLPPSAQFSEGGVDEYWVTISEWLDKQAHGSVVYIAFGSELTMNHSEIKELALGLELSGMPFFWALRNWDDSDRLPDGFEERVKGRGVVWTSWAPQLRIMAHESVGFFLTHCGYSSVIEALSFGLALIMLPYAADQGLIARVFEEKKVGIEVPRDEEDGSFTRNSVAESLRLVNDDKEGSAYRENAKQQMMTLFGDQKISDRCIDQFVGFLGSNRKLHAVTHNDGELHIAMFPWLAFGHMIPYLELAKQIAQRGHKISFISTPRNIHRLPPLPPNLTPRINLVSLALPPAENLPDNAESTADLPHDKIPYLKIAFDGLQDSLFHFLQSSSPDWIIFDFAPYWLPEIATKLGISGVYFSIFSAWTISFFGPSYSAMLNGDDPRTEPQHFTVPPKWVTFPSKVAFRIHEAKRFFDHIEVNGSGVTDIFRLGSVLAGCDVIAVRSCLELEADFLRLVEDLHCKPVIPVGLLPPSAQFSEGGVEEEWVAISEWLDKQAHGSVVYIAFGSELTMNHSEIKELALGLELSGLPFFWALRNRDASDRLPDRFEERVTGRGVVWTSWAPQLRIMAHESVGFFLTHCGYSSVIEALSFGLALIMLPYAIDQGLIARVFEEKKVGIEVPRDEEDGSFTRNSVAESLRVVNDDKEGPAYRENAKQQMMTLFGDQKISDRCIDQFVGFLGSNRKLHAVTHNDVPTPSQS</sequence>
<keyword evidence="3" id="KW-0808">Transferase</keyword>
<accession>A0A835JU58</accession>
<proteinExistence type="inferred from homology"/>
<reference evidence="4 5" key="1">
    <citation type="submission" date="2020-10" db="EMBL/GenBank/DDBJ databases">
        <title>Plant Genome Project.</title>
        <authorList>
            <person name="Zhang R.-G."/>
        </authorList>
    </citation>
    <scope>NUCLEOTIDE SEQUENCE [LARGE SCALE GENOMIC DNA]</scope>
    <source>
        <strain evidence="4">FAFU-HL-1</strain>
        <tissue evidence="4">Leaf</tissue>
    </source>
</reference>
<keyword evidence="5" id="KW-1185">Reference proteome</keyword>
<comment type="caution">
    <text evidence="4">The sequence shown here is derived from an EMBL/GenBank/DDBJ whole genome shotgun (WGS) entry which is preliminary data.</text>
</comment>
<dbReference type="Pfam" id="PF00201">
    <property type="entry name" value="UDPGT"/>
    <property type="match status" value="2"/>
</dbReference>
<dbReference type="FunFam" id="3.40.50.2000:FF:000037">
    <property type="entry name" value="Glycosyltransferase"/>
    <property type="match status" value="2"/>
</dbReference>
<dbReference type="FunFam" id="3.40.50.2000:FF:000088">
    <property type="entry name" value="Glycosyltransferase"/>
    <property type="match status" value="2"/>
</dbReference>
<dbReference type="GO" id="GO:0035251">
    <property type="term" value="F:UDP-glucosyltransferase activity"/>
    <property type="evidence" value="ECO:0007669"/>
    <property type="project" value="InterPro"/>
</dbReference>
<dbReference type="Gene3D" id="3.40.50.2000">
    <property type="entry name" value="Glycogen Phosphorylase B"/>
    <property type="match status" value="4"/>
</dbReference>
<dbReference type="AlphaFoldDB" id="A0A835JU58"/>
<keyword evidence="2" id="KW-0328">Glycosyltransferase</keyword>
<dbReference type="PANTHER" id="PTHR48049">
    <property type="entry name" value="GLYCOSYLTRANSFERASE"/>
    <property type="match status" value="1"/>
</dbReference>
<name>A0A835JU58_9ROSI</name>
<dbReference type="CDD" id="cd03784">
    <property type="entry name" value="GT1_Gtf-like"/>
    <property type="match status" value="2"/>
</dbReference>
<dbReference type="Proteomes" id="UP000657918">
    <property type="component" value="Unassembled WGS sequence"/>
</dbReference>
<gene>
    <name evidence="4" type="ORF">SADUNF_Sadunf10G0138600</name>
</gene>
<evidence type="ECO:0000256" key="1">
    <source>
        <dbReference type="ARBA" id="ARBA00009995"/>
    </source>
</evidence>
<comment type="similarity">
    <text evidence="1">Belongs to the UDP-glycosyltransferase family.</text>
</comment>
<evidence type="ECO:0000256" key="2">
    <source>
        <dbReference type="ARBA" id="ARBA00022676"/>
    </source>
</evidence>
<evidence type="ECO:0000313" key="5">
    <source>
        <dbReference type="Proteomes" id="UP000657918"/>
    </source>
</evidence>
<protein>
    <submittedName>
        <fullName evidence="4">Uncharacterized protein</fullName>
    </submittedName>
</protein>
<dbReference type="PANTHER" id="PTHR48049:SF60">
    <property type="entry name" value="UDP-GLYCOSYLTRANSFERASE 91B1"/>
    <property type="match status" value="1"/>
</dbReference>
<dbReference type="OrthoDB" id="5835829at2759"/>
<dbReference type="EMBL" id="JADGMS010000010">
    <property type="protein sequence ID" value="KAF9674549.1"/>
    <property type="molecule type" value="Genomic_DNA"/>
</dbReference>